<evidence type="ECO:0000313" key="1">
    <source>
        <dbReference type="EMBL" id="MBX09601.1"/>
    </source>
</evidence>
<reference evidence="1" key="1">
    <citation type="submission" date="2018-02" db="EMBL/GenBank/DDBJ databases">
        <title>Rhizophora mucronata_Transcriptome.</title>
        <authorList>
            <person name="Meera S.P."/>
            <person name="Sreeshan A."/>
            <person name="Augustine A."/>
        </authorList>
    </citation>
    <scope>NUCLEOTIDE SEQUENCE</scope>
    <source>
        <tissue evidence="1">Leaf</tissue>
    </source>
</reference>
<organism evidence="1">
    <name type="scientific">Rhizophora mucronata</name>
    <name type="common">Asiatic mangrove</name>
    <dbReference type="NCBI Taxonomy" id="61149"/>
    <lineage>
        <taxon>Eukaryota</taxon>
        <taxon>Viridiplantae</taxon>
        <taxon>Streptophyta</taxon>
        <taxon>Embryophyta</taxon>
        <taxon>Tracheophyta</taxon>
        <taxon>Spermatophyta</taxon>
        <taxon>Magnoliopsida</taxon>
        <taxon>eudicotyledons</taxon>
        <taxon>Gunneridae</taxon>
        <taxon>Pentapetalae</taxon>
        <taxon>rosids</taxon>
        <taxon>fabids</taxon>
        <taxon>Malpighiales</taxon>
        <taxon>Rhizophoraceae</taxon>
        <taxon>Rhizophora</taxon>
    </lineage>
</organism>
<dbReference type="AlphaFoldDB" id="A0A2P2KV59"/>
<proteinExistence type="predicted"/>
<name>A0A2P2KV59_RHIMU</name>
<dbReference type="EMBL" id="GGEC01029117">
    <property type="protein sequence ID" value="MBX09601.1"/>
    <property type="molecule type" value="Transcribed_RNA"/>
</dbReference>
<accession>A0A2P2KV59</accession>
<sequence length="55" mass="6563">MLDDLNKWTKNEVLNLHLYTVLFFGLLDTEKSDCFCFVSHLCVCLNRWKLKHFGI</sequence>
<protein>
    <submittedName>
        <fullName evidence="1">Uncharacterized protein</fullName>
    </submittedName>
</protein>